<organism evidence="1 2">
    <name type="scientific">Aneurinibacillus migulanus</name>
    <name type="common">Bacillus migulanus</name>
    <dbReference type="NCBI Taxonomy" id="47500"/>
    <lineage>
        <taxon>Bacteria</taxon>
        <taxon>Bacillati</taxon>
        <taxon>Bacillota</taxon>
        <taxon>Bacilli</taxon>
        <taxon>Bacillales</taxon>
        <taxon>Paenibacillaceae</taxon>
        <taxon>Aneurinibacillus group</taxon>
        <taxon>Aneurinibacillus</taxon>
    </lineage>
</organism>
<accession>A0A1G8IRG3</accession>
<dbReference type="AlphaFoldDB" id="A0A1G8IRG3"/>
<dbReference type="RefSeq" id="WP_158502288.1">
    <property type="nucleotide sequence ID" value="NZ_BJOA01000011.1"/>
</dbReference>
<evidence type="ECO:0000313" key="1">
    <source>
        <dbReference type="EMBL" id="SDI21451.1"/>
    </source>
</evidence>
<dbReference type="GeneID" id="43759336"/>
<dbReference type="Proteomes" id="UP000182836">
    <property type="component" value="Unassembled WGS sequence"/>
</dbReference>
<proteinExistence type="predicted"/>
<name>A0A1G8IRG3_ANEMI</name>
<reference evidence="1 2" key="1">
    <citation type="submission" date="2016-10" db="EMBL/GenBank/DDBJ databases">
        <authorList>
            <person name="de Groot N.N."/>
        </authorList>
    </citation>
    <scope>NUCLEOTIDE SEQUENCE [LARGE SCALE GENOMIC DNA]</scope>
    <source>
        <strain evidence="1 2">DSM 2895</strain>
    </source>
</reference>
<sequence>MKEQCAICGERTEEMNVCQVCMDIEEFGYPSFPAYALVETEMLQVEKKKEKHLQLVG</sequence>
<dbReference type="OrthoDB" id="2679801at2"/>
<evidence type="ECO:0000313" key="2">
    <source>
        <dbReference type="Proteomes" id="UP000182836"/>
    </source>
</evidence>
<gene>
    <name evidence="1" type="ORF">SAMN04487909_102141</name>
</gene>
<dbReference type="EMBL" id="FNED01000002">
    <property type="protein sequence ID" value="SDI21451.1"/>
    <property type="molecule type" value="Genomic_DNA"/>
</dbReference>
<protein>
    <submittedName>
        <fullName evidence="1">Uncharacterized protein</fullName>
    </submittedName>
</protein>